<reference evidence="2 3" key="1">
    <citation type="journal article" date="2012" name="J. Bacteriol.">
        <title>Genome sequence of the cycloprodigiosin-producing bacterial strain Pseudoalteromonas rubra ATCC 29570(T).</title>
        <authorList>
            <person name="Xie B.B."/>
            <person name="Shu Y.L."/>
            <person name="Qin Q.L."/>
            <person name="Rong J.C."/>
            <person name="Zhang X.Y."/>
            <person name="Chen X.L."/>
            <person name="Zhou B.C."/>
            <person name="Zhang Y.Z."/>
        </authorList>
    </citation>
    <scope>NUCLEOTIDE SEQUENCE [LARGE SCALE GENOMIC DNA]</scope>
    <source>
        <strain evidence="2 3">DSM 6842</strain>
    </source>
</reference>
<protein>
    <submittedName>
        <fullName evidence="2">Uncharacterized protein</fullName>
    </submittedName>
</protein>
<feature type="region of interest" description="Disordered" evidence="1">
    <location>
        <begin position="34"/>
        <end position="53"/>
    </location>
</feature>
<accession>A0A8T0C394</accession>
<name>A0A8T0C394_9GAMM</name>
<gene>
    <name evidence="2" type="ORF">PRUB_a6008</name>
</gene>
<evidence type="ECO:0000313" key="2">
    <source>
        <dbReference type="EMBL" id="KAF7783828.1"/>
    </source>
</evidence>
<comment type="caution">
    <text evidence="2">The sequence shown here is derived from an EMBL/GenBank/DDBJ whole genome shotgun (WGS) entry which is preliminary data.</text>
</comment>
<evidence type="ECO:0000313" key="3">
    <source>
        <dbReference type="Proteomes" id="UP000016480"/>
    </source>
</evidence>
<organism evidence="2 3">
    <name type="scientific">Pseudoalteromonas rubra</name>
    <dbReference type="NCBI Taxonomy" id="43658"/>
    <lineage>
        <taxon>Bacteria</taxon>
        <taxon>Pseudomonadati</taxon>
        <taxon>Pseudomonadota</taxon>
        <taxon>Gammaproteobacteria</taxon>
        <taxon>Alteromonadales</taxon>
        <taxon>Pseudoalteromonadaceae</taxon>
        <taxon>Pseudoalteromonas</taxon>
    </lineage>
</organism>
<evidence type="ECO:0000256" key="1">
    <source>
        <dbReference type="SAM" id="MobiDB-lite"/>
    </source>
</evidence>
<sequence length="53" mass="6271">MLNTDGRLAAFEAALPRYCKKLYIHRYHNLPTRPFNKAEQSHTNQELKKAHFT</sequence>
<dbReference type="EMBL" id="AHCD03000040">
    <property type="protein sequence ID" value="KAF7783828.1"/>
    <property type="molecule type" value="Genomic_DNA"/>
</dbReference>
<dbReference type="AlphaFoldDB" id="A0A8T0C394"/>
<dbReference type="Proteomes" id="UP000016480">
    <property type="component" value="Unassembled WGS sequence"/>
</dbReference>
<proteinExistence type="predicted"/>